<dbReference type="InterPro" id="IPR000571">
    <property type="entry name" value="Znf_CCCH"/>
</dbReference>
<gene>
    <name evidence="7" type="ORF">NPIL_442791</name>
</gene>
<dbReference type="InterPro" id="IPR036855">
    <property type="entry name" value="Znf_CCCH_sf"/>
</dbReference>
<evidence type="ECO:0000256" key="3">
    <source>
        <dbReference type="ARBA" id="ARBA00022771"/>
    </source>
</evidence>
<evidence type="ECO:0000259" key="6">
    <source>
        <dbReference type="PROSITE" id="PS50103"/>
    </source>
</evidence>
<dbReference type="PROSITE" id="PS50103">
    <property type="entry name" value="ZF_C3H1"/>
    <property type="match status" value="1"/>
</dbReference>
<dbReference type="PANTHER" id="PTHR12547">
    <property type="entry name" value="CCCH ZINC FINGER/TIS11-RELATED"/>
    <property type="match status" value="1"/>
</dbReference>
<dbReference type="GO" id="GO:0003729">
    <property type="term" value="F:mRNA binding"/>
    <property type="evidence" value="ECO:0007669"/>
    <property type="project" value="InterPro"/>
</dbReference>
<accession>A0A8X6MT44</accession>
<dbReference type="EMBL" id="BMAW01096801">
    <property type="protein sequence ID" value="GFS76521.1"/>
    <property type="molecule type" value="Genomic_DNA"/>
</dbReference>
<keyword evidence="4 5" id="KW-0862">Zinc</keyword>
<proteinExistence type="predicted"/>
<evidence type="ECO:0000313" key="7">
    <source>
        <dbReference type="EMBL" id="GFS76521.1"/>
    </source>
</evidence>
<organism evidence="7 8">
    <name type="scientific">Nephila pilipes</name>
    <name type="common">Giant wood spider</name>
    <name type="synonym">Nephila maculata</name>
    <dbReference type="NCBI Taxonomy" id="299642"/>
    <lineage>
        <taxon>Eukaryota</taxon>
        <taxon>Metazoa</taxon>
        <taxon>Ecdysozoa</taxon>
        <taxon>Arthropoda</taxon>
        <taxon>Chelicerata</taxon>
        <taxon>Arachnida</taxon>
        <taxon>Araneae</taxon>
        <taxon>Araneomorphae</taxon>
        <taxon>Entelegynae</taxon>
        <taxon>Araneoidea</taxon>
        <taxon>Nephilidae</taxon>
        <taxon>Nephila</taxon>
    </lineage>
</organism>
<feature type="domain" description="C3H1-type" evidence="6">
    <location>
        <begin position="203"/>
        <end position="228"/>
    </location>
</feature>
<dbReference type="SUPFAM" id="SSF90229">
    <property type="entry name" value="CCCH zinc finger"/>
    <property type="match status" value="1"/>
</dbReference>
<dbReference type="Proteomes" id="UP000887013">
    <property type="component" value="Unassembled WGS sequence"/>
</dbReference>
<dbReference type="OrthoDB" id="6430944at2759"/>
<dbReference type="PANTHER" id="PTHR12547:SF18">
    <property type="entry name" value="PROTEIN TIS11"/>
    <property type="match status" value="1"/>
</dbReference>
<keyword evidence="8" id="KW-1185">Reference proteome</keyword>
<feature type="zinc finger region" description="C3H1-type" evidence="5">
    <location>
        <begin position="203"/>
        <end position="228"/>
    </location>
</feature>
<evidence type="ECO:0000256" key="4">
    <source>
        <dbReference type="ARBA" id="ARBA00022833"/>
    </source>
</evidence>
<reference evidence="7" key="1">
    <citation type="submission" date="2020-08" db="EMBL/GenBank/DDBJ databases">
        <title>Multicomponent nature underlies the extraordinary mechanical properties of spider dragline silk.</title>
        <authorList>
            <person name="Kono N."/>
            <person name="Nakamura H."/>
            <person name="Mori M."/>
            <person name="Yoshida Y."/>
            <person name="Ohtoshi R."/>
            <person name="Malay A.D."/>
            <person name="Moran D.A.P."/>
            <person name="Tomita M."/>
            <person name="Numata K."/>
            <person name="Arakawa K."/>
        </authorList>
    </citation>
    <scope>NUCLEOTIDE SEQUENCE</scope>
</reference>
<evidence type="ECO:0000256" key="2">
    <source>
        <dbReference type="ARBA" id="ARBA00022737"/>
    </source>
</evidence>
<evidence type="ECO:0000256" key="5">
    <source>
        <dbReference type="PROSITE-ProRule" id="PRU00723"/>
    </source>
</evidence>
<dbReference type="SMART" id="SM00356">
    <property type="entry name" value="ZnF_C3H1"/>
    <property type="match status" value="1"/>
</dbReference>
<dbReference type="AlphaFoldDB" id="A0A8X6MT44"/>
<evidence type="ECO:0000256" key="1">
    <source>
        <dbReference type="ARBA" id="ARBA00022723"/>
    </source>
</evidence>
<name>A0A8X6MT44_NEPPI</name>
<dbReference type="InterPro" id="IPR045877">
    <property type="entry name" value="ZFP36-like"/>
</dbReference>
<keyword evidence="3 5" id="KW-0863">Zinc-finger</keyword>
<keyword evidence="2" id="KW-0677">Repeat</keyword>
<keyword evidence="1 5" id="KW-0479">Metal-binding</keyword>
<dbReference type="GO" id="GO:0008270">
    <property type="term" value="F:zinc ion binding"/>
    <property type="evidence" value="ECO:0007669"/>
    <property type="project" value="UniProtKB-KW"/>
</dbReference>
<dbReference type="Pfam" id="PF00642">
    <property type="entry name" value="zf-CCCH"/>
    <property type="match status" value="1"/>
</dbReference>
<protein>
    <recommendedName>
        <fullName evidence="6">C3H1-type domain-containing protein</fullName>
    </recommendedName>
</protein>
<evidence type="ECO:0000313" key="8">
    <source>
        <dbReference type="Proteomes" id="UP000887013"/>
    </source>
</evidence>
<comment type="caution">
    <text evidence="7">The sequence shown here is derived from an EMBL/GenBank/DDBJ whole genome shotgun (WGS) entry which is preliminary data.</text>
</comment>
<sequence length="228" mass="25838">MDLSDRYTTLSIQDQPLRDIALPLKDIQFMSVSDYEAKVQKSFFTTYPLTFSVQRLESGNLLYRAIMKFNPPNQTILCVEGHVEPVHVYVDQELLGTFTAEPKVDAVPVEVVKGQAIELVAEDNNFKISKNKKILVQTCNANQLSSWNQPLVPRQIPNCTISTGLPQQQICVAPSVNQKKNLGKEIDMPGASKKLHTPFRHPKYKPRLCNNFHLTGFCPFGLRCHFIH</sequence>
<dbReference type="Gene3D" id="4.10.1000.10">
    <property type="entry name" value="Zinc finger, CCCH-type"/>
    <property type="match status" value="1"/>
</dbReference>